<accession>A0A348HH84</accession>
<dbReference type="Proteomes" id="UP000267342">
    <property type="component" value="Chromosome"/>
</dbReference>
<dbReference type="AlphaFoldDB" id="A0A348HH84"/>
<evidence type="ECO:0000313" key="1">
    <source>
        <dbReference type="EMBL" id="BBG30986.1"/>
    </source>
</evidence>
<protein>
    <submittedName>
        <fullName evidence="1">Uncharacterized protein</fullName>
    </submittedName>
</protein>
<name>A0A348HH84_9GAMM</name>
<keyword evidence="2" id="KW-1185">Reference proteome</keyword>
<proteinExistence type="predicted"/>
<evidence type="ECO:0000313" key="2">
    <source>
        <dbReference type="Proteomes" id="UP000267342"/>
    </source>
</evidence>
<dbReference type="EMBL" id="AP018933">
    <property type="protein sequence ID" value="BBG30986.1"/>
    <property type="molecule type" value="Genomic_DNA"/>
</dbReference>
<organism evidence="1 2">
    <name type="scientific">Zymobacter palmae</name>
    <dbReference type="NCBI Taxonomy" id="33074"/>
    <lineage>
        <taxon>Bacteria</taxon>
        <taxon>Pseudomonadati</taxon>
        <taxon>Pseudomonadota</taxon>
        <taxon>Gammaproteobacteria</taxon>
        <taxon>Oceanospirillales</taxon>
        <taxon>Halomonadaceae</taxon>
        <taxon>Zymobacter group</taxon>
        <taxon>Zymobacter</taxon>
    </lineage>
</organism>
<dbReference type="KEGG" id="zpl:ZBT109_2254"/>
<sequence>MIFLLLPGLFFDMLSKILKSRSCITAARLAH</sequence>
<gene>
    <name evidence="1" type="ORF">ZBT109_2254</name>
</gene>
<reference evidence="1 2" key="1">
    <citation type="submission" date="2018-09" db="EMBL/GenBank/DDBJ databases">
        <title>Zymobacter palmae IAM14233 (=T109) whole genome analysis.</title>
        <authorList>
            <person name="Yanase H."/>
        </authorList>
    </citation>
    <scope>NUCLEOTIDE SEQUENCE [LARGE SCALE GENOMIC DNA]</scope>
    <source>
        <strain evidence="1 2">IAM14233</strain>
    </source>
</reference>